<gene>
    <name evidence="2" type="ORF">MVEN_01647900</name>
</gene>
<keyword evidence="3" id="KW-1185">Reference proteome</keyword>
<evidence type="ECO:0000313" key="3">
    <source>
        <dbReference type="Proteomes" id="UP000620124"/>
    </source>
</evidence>
<dbReference type="EMBL" id="JACAZI010000014">
    <property type="protein sequence ID" value="KAF7344861.1"/>
    <property type="molecule type" value="Genomic_DNA"/>
</dbReference>
<accession>A0A8H7CQU3</accession>
<dbReference type="AlphaFoldDB" id="A0A8H7CQU3"/>
<dbReference type="Proteomes" id="UP000620124">
    <property type="component" value="Unassembled WGS sequence"/>
</dbReference>
<evidence type="ECO:0000256" key="1">
    <source>
        <dbReference type="SAM" id="MobiDB-lite"/>
    </source>
</evidence>
<dbReference type="OrthoDB" id="2962800at2759"/>
<comment type="caution">
    <text evidence="2">The sequence shown here is derived from an EMBL/GenBank/DDBJ whole genome shotgun (WGS) entry which is preliminary data.</text>
</comment>
<sequence length="321" mass="34387">MAFPAYTKPDVVTRNDTRVSDWELKSFAQPAPTYNQFDPPPPSPDSKVPLGNGVLMASSWTQATAWFVNVAHAPGAPAQWMLTAAHNFVNMVPKHDAKGVITDFGHDEPAFADAVYIVAGWGPTAVGAYATRVSIMKGYSDDVVHNIHLDGAALHIPTATISAAFWNQAPQIACLPRAPAPPRSRRQLHPLQGMYLAGDHANAGTTIHDFRPVIVTRTRDATQTGTPNHLQDITLQYNEAVVYTAQGVSGSPMVVLAANTATILGSLNTSGIVAGFTQAAPAVELEAVDPAALLMAVYSPRMVWQPFDAGPLGNWHVLRKE</sequence>
<reference evidence="2" key="1">
    <citation type="submission" date="2020-05" db="EMBL/GenBank/DDBJ databases">
        <title>Mycena genomes resolve the evolution of fungal bioluminescence.</title>
        <authorList>
            <person name="Tsai I.J."/>
        </authorList>
    </citation>
    <scope>NUCLEOTIDE SEQUENCE</scope>
    <source>
        <strain evidence="2">CCC161011</strain>
    </source>
</reference>
<evidence type="ECO:0000313" key="2">
    <source>
        <dbReference type="EMBL" id="KAF7344861.1"/>
    </source>
</evidence>
<proteinExistence type="predicted"/>
<name>A0A8H7CQU3_9AGAR</name>
<protein>
    <submittedName>
        <fullName evidence="2">Uncharacterized protein</fullName>
    </submittedName>
</protein>
<feature type="region of interest" description="Disordered" evidence="1">
    <location>
        <begin position="30"/>
        <end position="49"/>
    </location>
</feature>
<organism evidence="2 3">
    <name type="scientific">Mycena venus</name>
    <dbReference type="NCBI Taxonomy" id="2733690"/>
    <lineage>
        <taxon>Eukaryota</taxon>
        <taxon>Fungi</taxon>
        <taxon>Dikarya</taxon>
        <taxon>Basidiomycota</taxon>
        <taxon>Agaricomycotina</taxon>
        <taxon>Agaricomycetes</taxon>
        <taxon>Agaricomycetidae</taxon>
        <taxon>Agaricales</taxon>
        <taxon>Marasmiineae</taxon>
        <taxon>Mycenaceae</taxon>
        <taxon>Mycena</taxon>
    </lineage>
</organism>